<dbReference type="OrthoDB" id="6177861at2"/>
<name>A0A162KAX4_9PROT</name>
<dbReference type="Pfam" id="PF02738">
    <property type="entry name" value="MoCoBD_1"/>
    <property type="match status" value="1"/>
</dbReference>
<dbReference type="PROSITE" id="PS51318">
    <property type="entry name" value="TAT"/>
    <property type="match status" value="1"/>
</dbReference>
<dbReference type="Proteomes" id="UP000075787">
    <property type="component" value="Unassembled WGS sequence"/>
</dbReference>
<comment type="caution">
    <text evidence="3">The sequence shown here is derived from an EMBL/GenBank/DDBJ whole genome shotgun (WGS) entry which is preliminary data.</text>
</comment>
<protein>
    <submittedName>
        <fullName evidence="3">Aldehyde oxidase</fullName>
    </submittedName>
</protein>
<gene>
    <name evidence="3" type="ORF">AUP44_01260</name>
</gene>
<evidence type="ECO:0000259" key="1">
    <source>
        <dbReference type="Pfam" id="PF02738"/>
    </source>
</evidence>
<dbReference type="InterPro" id="IPR008274">
    <property type="entry name" value="AldOxase/xan_DH_MoCoBD1"/>
</dbReference>
<dbReference type="InterPro" id="IPR037165">
    <property type="entry name" value="AldOxase/xan_DH_Mopterin-bd_sf"/>
</dbReference>
<dbReference type="NCBIfam" id="TIGR01409">
    <property type="entry name" value="TAT_signal_seq"/>
    <property type="match status" value="1"/>
</dbReference>
<dbReference type="InterPro" id="IPR046867">
    <property type="entry name" value="AldOxase/xan_DH_MoCoBD2"/>
</dbReference>
<dbReference type="SUPFAM" id="SSF56003">
    <property type="entry name" value="Molybdenum cofactor-binding domain"/>
    <property type="match status" value="1"/>
</dbReference>
<feature type="domain" description="Aldehyde oxidase/xanthine dehydrogenase first molybdopterin binding" evidence="1">
    <location>
        <begin position="257"/>
        <end position="491"/>
    </location>
</feature>
<dbReference type="InterPro" id="IPR019546">
    <property type="entry name" value="TAT_signal_bac_arc"/>
</dbReference>
<dbReference type="GO" id="GO:0005506">
    <property type="term" value="F:iron ion binding"/>
    <property type="evidence" value="ECO:0007669"/>
    <property type="project" value="InterPro"/>
</dbReference>
<reference evidence="3 4" key="1">
    <citation type="submission" date="2015-12" db="EMBL/GenBank/DDBJ databases">
        <title>Genome sequence of Tistrella mobilis MCCC 1A02139.</title>
        <authorList>
            <person name="Lu L."/>
            <person name="Lai Q."/>
            <person name="Shao Z."/>
            <person name="Qian P."/>
        </authorList>
    </citation>
    <scope>NUCLEOTIDE SEQUENCE [LARGE SCALE GENOMIC DNA]</scope>
    <source>
        <strain evidence="3 4">MCCC 1A02139</strain>
    </source>
</reference>
<dbReference type="PANTHER" id="PTHR11908">
    <property type="entry name" value="XANTHINE DEHYDROGENASE"/>
    <property type="match status" value="1"/>
</dbReference>
<dbReference type="SUPFAM" id="SSF54665">
    <property type="entry name" value="CO dehydrogenase molybdoprotein N-domain-like"/>
    <property type="match status" value="1"/>
</dbReference>
<sequence length="937" mass="103230">MERDVSRPTDISRRDFLRAAAAAGVTASVMPLGQALGAMIPERSTRPPHWLDEADWLDETGRIRFRHDGIRKVTGDKVFAVDIRARDMPGWPKTQAHAFLLRATRADRVFEGVDLSMLPPELAPDRLVTATELAADGVAMPEPDFYGDLLLRSGERPPLLGQPVALLIYHDYPRFRRAKQLLQFNEDAIRYGRETGVQTRPPYGRARFVRIGGATPFAPDIYSPMTGAVLRPPADSNDWPAADAEGDAAARAMHAAEEIARSLESADHDLAVFRREYHSPYVDPAALEPDNGNAWYDPAAGRLHLVTGTQSPYTNATHVIAMVRASRFRLDELRFNAGYTVGYGQKEHHSLPYYAAMAALYADGRPVRLALNRWEHFQTAIKRHPFRIDAAIAVDRRTGQFHTLRMDLLGDGGGRMNFSPSVGEVAASAAQSIYYFPQSDLSVRVEASRAPTAGSMRGYGTLQSMSATEMLVDEIADELGLDAIELRRRNLLTAGMKNTQGAVPAGLLRAGELLEAAARHPLWTERHERKRLHDQDHPGHHYGVGFAAVQKDYGTGAEAAIARVALGADGHIHLRHVCNEIGNGSTSSQMLVVADWLGRPAHDAEFAVTDWPELPLTSNDEPYTMSQAAQDQAARDPHWVPRITSPRSASNSAYYLSHATREAARILFERGLWPAALSIWREGIGGGQAAPLAIRREEAVWRDGLLVAASLEPLPLARLAARAHQMGLVTGVVVHTFNRWSWTEAEFELEDGTHRWPIDALALRRGDGGYDFQPRRRVFYPPVQRNNAAVVYYAPVATLVELSVNGGSGEVRLLSHHSWMECGNMIVPELVSGQLQGGIAMGIGHALFEELPLYEDGPGNGTWNFNRYRLPRASDVAVWSQTGQVLPPLSPTDPPKGIAEVTMIPIVAAIANGIAHAIGHRFRDLPIRPEKIREVLL</sequence>
<dbReference type="Pfam" id="PF20256">
    <property type="entry name" value="MoCoBD_2"/>
    <property type="match status" value="1"/>
</dbReference>
<dbReference type="Gene3D" id="3.30.365.10">
    <property type="entry name" value="Aldehyde oxidase/xanthine dehydrogenase, molybdopterin binding domain"/>
    <property type="match status" value="4"/>
</dbReference>
<feature type="domain" description="Aldehyde oxidase/xanthine dehydrogenase second molybdopterin binding" evidence="2">
    <location>
        <begin position="644"/>
        <end position="876"/>
    </location>
</feature>
<dbReference type="EMBL" id="LPZR01000190">
    <property type="protein sequence ID" value="KYO50836.1"/>
    <property type="molecule type" value="Genomic_DNA"/>
</dbReference>
<dbReference type="InterPro" id="IPR036856">
    <property type="entry name" value="Ald_Oxase/Xan_DH_a/b_sf"/>
</dbReference>
<accession>A0A162KAX4</accession>
<organism evidence="3 4">
    <name type="scientific">Tistrella mobilis</name>
    <dbReference type="NCBI Taxonomy" id="171437"/>
    <lineage>
        <taxon>Bacteria</taxon>
        <taxon>Pseudomonadati</taxon>
        <taxon>Pseudomonadota</taxon>
        <taxon>Alphaproteobacteria</taxon>
        <taxon>Geminicoccales</taxon>
        <taxon>Geminicoccaceae</taxon>
        <taxon>Tistrella</taxon>
    </lineage>
</organism>
<dbReference type="PANTHER" id="PTHR11908:SF123">
    <property type="entry name" value="ALDEHYDE OXIDOREDUCTASE MOLYBDENUM-BINDING SUBUNIT PAOC"/>
    <property type="match status" value="1"/>
</dbReference>
<dbReference type="AlphaFoldDB" id="A0A162KAX4"/>
<dbReference type="InterPro" id="IPR006311">
    <property type="entry name" value="TAT_signal"/>
</dbReference>
<dbReference type="GO" id="GO:0016491">
    <property type="term" value="F:oxidoreductase activity"/>
    <property type="evidence" value="ECO:0007669"/>
    <property type="project" value="InterPro"/>
</dbReference>
<dbReference type="InterPro" id="IPR016208">
    <property type="entry name" value="Ald_Oxase/xanthine_DH-like"/>
</dbReference>
<evidence type="ECO:0000313" key="3">
    <source>
        <dbReference type="EMBL" id="KYO50836.1"/>
    </source>
</evidence>
<evidence type="ECO:0000259" key="2">
    <source>
        <dbReference type="Pfam" id="PF20256"/>
    </source>
</evidence>
<evidence type="ECO:0000313" key="4">
    <source>
        <dbReference type="Proteomes" id="UP000075787"/>
    </source>
</evidence>
<proteinExistence type="predicted"/>